<proteinExistence type="predicted"/>
<dbReference type="Pfam" id="PF11162">
    <property type="entry name" value="DUF2946"/>
    <property type="match status" value="1"/>
</dbReference>
<keyword evidence="1" id="KW-0472">Membrane</keyword>
<keyword evidence="1" id="KW-0812">Transmembrane</keyword>
<evidence type="ECO:0000256" key="1">
    <source>
        <dbReference type="SAM" id="Phobius"/>
    </source>
</evidence>
<keyword evidence="1" id="KW-1133">Transmembrane helix</keyword>
<organism evidence="2 3">
    <name type="scientific">Sphingobium lignivorans</name>
    <dbReference type="NCBI Taxonomy" id="2735886"/>
    <lineage>
        <taxon>Bacteria</taxon>
        <taxon>Pseudomonadati</taxon>
        <taxon>Pseudomonadota</taxon>
        <taxon>Alphaproteobacteria</taxon>
        <taxon>Sphingomonadales</taxon>
        <taxon>Sphingomonadaceae</taxon>
        <taxon>Sphingobium</taxon>
    </lineage>
</organism>
<protein>
    <recommendedName>
        <fullName evidence="4">DUF2946 domain-containing protein</fullName>
    </recommendedName>
</protein>
<reference evidence="2 3" key="1">
    <citation type="submission" date="2020-08" db="EMBL/GenBank/DDBJ databases">
        <title>Exploring microbial biodiversity for novel pathways involved in the catabolism of aromatic compounds derived from lignin.</title>
        <authorList>
            <person name="Elkins J."/>
        </authorList>
    </citation>
    <scope>NUCLEOTIDE SEQUENCE [LARGE SCALE GENOMIC DNA]</scope>
    <source>
        <strain evidence="2 3">B1D3A</strain>
    </source>
</reference>
<name>A0ABR6NKH6_9SPHN</name>
<evidence type="ECO:0008006" key="4">
    <source>
        <dbReference type="Google" id="ProtNLM"/>
    </source>
</evidence>
<feature type="transmembrane region" description="Helical" evidence="1">
    <location>
        <begin position="96"/>
        <end position="114"/>
    </location>
</feature>
<dbReference type="InterPro" id="IPR021333">
    <property type="entry name" value="DUF2946"/>
</dbReference>
<evidence type="ECO:0000313" key="2">
    <source>
        <dbReference type="EMBL" id="MBB5987792.1"/>
    </source>
</evidence>
<evidence type="ECO:0000313" key="3">
    <source>
        <dbReference type="Proteomes" id="UP001138540"/>
    </source>
</evidence>
<gene>
    <name evidence="2" type="ORF">HNP60_003766</name>
</gene>
<accession>A0ABR6NKH6</accession>
<dbReference type="Proteomes" id="UP001138540">
    <property type="component" value="Unassembled WGS sequence"/>
</dbReference>
<comment type="caution">
    <text evidence="2">The sequence shown here is derived from an EMBL/GenBank/DDBJ whole genome shotgun (WGS) entry which is preliminary data.</text>
</comment>
<feature type="transmembrane region" description="Helical" evidence="1">
    <location>
        <begin position="12"/>
        <end position="29"/>
    </location>
</feature>
<sequence>MSAIRSFWRANRVAVIWLFALALGVKLLIPQGFMLGREAETRYLTVQLCFDGATHRTAQIAIPMESAPGKSGDRDEPDQHCPFTSLGMGAWGAIDAPIAAAAALFILVSGFVPVRPASRGRTPFLRPPLRGPPLS</sequence>
<dbReference type="EMBL" id="JACHKA010000001">
    <property type="protein sequence ID" value="MBB5987792.1"/>
    <property type="molecule type" value="Genomic_DNA"/>
</dbReference>
<dbReference type="RefSeq" id="WP_184156439.1">
    <property type="nucleotide sequence ID" value="NZ_JACHKA010000001.1"/>
</dbReference>
<keyword evidence="3" id="KW-1185">Reference proteome</keyword>